<comment type="caution">
    <text evidence="1">The sequence shown here is derived from an EMBL/GenBank/DDBJ whole genome shotgun (WGS) entry which is preliminary data.</text>
</comment>
<keyword evidence="2" id="KW-1185">Reference proteome</keyword>
<protein>
    <submittedName>
        <fullName evidence="1">Uncharacterized protein</fullName>
    </submittedName>
</protein>
<dbReference type="PANTHER" id="PTHR43346:SF1">
    <property type="entry name" value="QUERCETIN 2,3-DIOXYGENASE-RELATED"/>
    <property type="match status" value="1"/>
</dbReference>
<dbReference type="SUPFAM" id="SSF51182">
    <property type="entry name" value="RmlC-like cupins"/>
    <property type="match status" value="1"/>
</dbReference>
<organism evidence="1 2">
    <name type="scientific">Siminovitchia terrae</name>
    <name type="common">Bacillus terrae</name>
    <dbReference type="NCBI Taxonomy" id="1914933"/>
    <lineage>
        <taxon>Bacteria</taxon>
        <taxon>Bacillati</taxon>
        <taxon>Bacillota</taxon>
        <taxon>Bacilli</taxon>
        <taxon>Bacillales</taxon>
        <taxon>Bacillaceae</taxon>
        <taxon>Siminovitchia</taxon>
    </lineage>
</organism>
<dbReference type="Gene3D" id="2.60.120.10">
    <property type="entry name" value="Jelly Rolls"/>
    <property type="match status" value="1"/>
</dbReference>
<proteinExistence type="predicted"/>
<dbReference type="InterPro" id="IPR014710">
    <property type="entry name" value="RmlC-like_jellyroll"/>
</dbReference>
<gene>
    <name evidence="1" type="ORF">J6TS1_28410</name>
</gene>
<sequence>MHYNNWSFIQSPHYYNCDNHQWNLHFRIVKLGDYGRRPFVVNIDQAANLNNTYRTALWTGEQLPVTLMSINAEDDIGLEVHPTTDQFISIEEGQGLVQMGDSKDK</sequence>
<evidence type="ECO:0000313" key="1">
    <source>
        <dbReference type="EMBL" id="GIN96971.1"/>
    </source>
</evidence>
<dbReference type="InterPro" id="IPR011051">
    <property type="entry name" value="RmlC_Cupin_sf"/>
</dbReference>
<dbReference type="PANTHER" id="PTHR43346">
    <property type="entry name" value="LIGAND BINDING DOMAIN PROTEIN, PUTATIVE (AFU_ORTHOLOGUE AFUA_6G14370)-RELATED"/>
    <property type="match status" value="1"/>
</dbReference>
<evidence type="ECO:0000313" key="2">
    <source>
        <dbReference type="Proteomes" id="UP000680670"/>
    </source>
</evidence>
<dbReference type="EMBL" id="BORJ01000007">
    <property type="protein sequence ID" value="GIN96971.1"/>
    <property type="molecule type" value="Genomic_DNA"/>
</dbReference>
<dbReference type="Proteomes" id="UP000680670">
    <property type="component" value="Unassembled WGS sequence"/>
</dbReference>
<accession>A0ABQ4KZD7</accession>
<reference evidence="1 2" key="1">
    <citation type="submission" date="2021-03" db="EMBL/GenBank/DDBJ databases">
        <title>Antimicrobial resistance genes in bacteria isolated from Japanese honey, and their potential for conferring macrolide and lincosamide resistance in the American foulbrood pathogen Paenibacillus larvae.</title>
        <authorList>
            <person name="Okamoto M."/>
            <person name="Kumagai M."/>
            <person name="Kanamori H."/>
            <person name="Takamatsu D."/>
        </authorList>
    </citation>
    <scope>NUCLEOTIDE SEQUENCE [LARGE SCALE GENOMIC DNA]</scope>
    <source>
        <strain evidence="1 2">J6TS1</strain>
    </source>
</reference>
<name>A0ABQ4KZD7_SIMTE</name>
<dbReference type="InterPro" id="IPR052538">
    <property type="entry name" value="Flavonoid_dioxygenase-like"/>
</dbReference>